<dbReference type="InterPro" id="IPR036397">
    <property type="entry name" value="RNaseH_sf"/>
</dbReference>
<evidence type="ECO:0000313" key="2">
    <source>
        <dbReference type="EMBL" id="UYV63771.1"/>
    </source>
</evidence>
<accession>A0ABY6K4H9</accession>
<protein>
    <recommendedName>
        <fullName evidence="1">Integrase catalytic domain-containing protein</fullName>
    </recommendedName>
</protein>
<dbReference type="PANTHER" id="PTHR37984">
    <property type="entry name" value="PROTEIN CBG26694"/>
    <property type="match status" value="1"/>
</dbReference>
<organism evidence="2 3">
    <name type="scientific">Cordylochernes scorpioides</name>
    <dbReference type="NCBI Taxonomy" id="51811"/>
    <lineage>
        <taxon>Eukaryota</taxon>
        <taxon>Metazoa</taxon>
        <taxon>Ecdysozoa</taxon>
        <taxon>Arthropoda</taxon>
        <taxon>Chelicerata</taxon>
        <taxon>Arachnida</taxon>
        <taxon>Pseudoscorpiones</taxon>
        <taxon>Cheliferoidea</taxon>
        <taxon>Chernetidae</taxon>
        <taxon>Cordylochernes</taxon>
    </lineage>
</organism>
<dbReference type="Proteomes" id="UP001235939">
    <property type="component" value="Chromosome 02"/>
</dbReference>
<dbReference type="InterPro" id="IPR050951">
    <property type="entry name" value="Retrovirus_Pol_polyprotein"/>
</dbReference>
<dbReference type="EMBL" id="CP092864">
    <property type="protein sequence ID" value="UYV63771.1"/>
    <property type="molecule type" value="Genomic_DNA"/>
</dbReference>
<evidence type="ECO:0000259" key="1">
    <source>
        <dbReference type="PROSITE" id="PS50994"/>
    </source>
</evidence>
<sequence length="134" mass="15501">MKGYTIVVPSSLRKTMLQIIHEGHLEIARLTDTKTEAVIRKLKFVFARYGIPKIIMYDNGPQFNNYMFKKFEKDWDFKPITSSPLHPKFNSLVERNLQTIENLIKKASQAEEDPFLALHNFRSTEIDGVESLAA</sequence>
<reference evidence="2 3" key="1">
    <citation type="submission" date="2022-01" db="EMBL/GenBank/DDBJ databases">
        <title>A chromosomal length assembly of Cordylochernes scorpioides.</title>
        <authorList>
            <person name="Zeh D."/>
            <person name="Zeh J."/>
        </authorList>
    </citation>
    <scope>NUCLEOTIDE SEQUENCE [LARGE SCALE GENOMIC DNA]</scope>
    <source>
        <strain evidence="2">IN4F17</strain>
        <tissue evidence="2">Whole Body</tissue>
    </source>
</reference>
<dbReference type="SUPFAM" id="SSF53098">
    <property type="entry name" value="Ribonuclease H-like"/>
    <property type="match status" value="1"/>
</dbReference>
<evidence type="ECO:0000313" key="3">
    <source>
        <dbReference type="Proteomes" id="UP001235939"/>
    </source>
</evidence>
<gene>
    <name evidence="2" type="ORF">LAZ67_2005576</name>
</gene>
<dbReference type="PANTHER" id="PTHR37984:SF5">
    <property type="entry name" value="PROTEIN NYNRIN-LIKE"/>
    <property type="match status" value="1"/>
</dbReference>
<feature type="domain" description="Integrase catalytic" evidence="1">
    <location>
        <begin position="32"/>
        <end position="134"/>
    </location>
</feature>
<dbReference type="InterPro" id="IPR012337">
    <property type="entry name" value="RNaseH-like_sf"/>
</dbReference>
<dbReference type="InterPro" id="IPR001584">
    <property type="entry name" value="Integrase_cat-core"/>
</dbReference>
<keyword evidence="3" id="KW-1185">Reference proteome</keyword>
<dbReference type="PROSITE" id="PS50994">
    <property type="entry name" value="INTEGRASE"/>
    <property type="match status" value="1"/>
</dbReference>
<dbReference type="Gene3D" id="3.30.420.10">
    <property type="entry name" value="Ribonuclease H-like superfamily/Ribonuclease H"/>
    <property type="match status" value="1"/>
</dbReference>
<proteinExistence type="predicted"/>
<name>A0ABY6K4H9_9ARAC</name>